<dbReference type="GO" id="GO:0004312">
    <property type="term" value="F:fatty acid synthase activity"/>
    <property type="evidence" value="ECO:0007669"/>
    <property type="project" value="TreeGrafter"/>
</dbReference>
<dbReference type="SUPFAM" id="SSF53901">
    <property type="entry name" value="Thiolase-like"/>
    <property type="match status" value="1"/>
</dbReference>
<proteinExistence type="predicted"/>
<evidence type="ECO:0000313" key="5">
    <source>
        <dbReference type="Proteomes" id="UP000750711"/>
    </source>
</evidence>
<dbReference type="InterPro" id="IPR050091">
    <property type="entry name" value="PKS_NRPS_Biosynth_Enz"/>
</dbReference>
<dbReference type="Proteomes" id="UP000750711">
    <property type="component" value="Unassembled WGS sequence"/>
</dbReference>
<comment type="caution">
    <text evidence="4">The sequence shown here is derived from an EMBL/GenBank/DDBJ whole genome shotgun (WGS) entry which is preliminary data.</text>
</comment>
<name>A0A9P8RT14_9PEZI</name>
<dbReference type="CDD" id="cd00833">
    <property type="entry name" value="PKS"/>
    <property type="match status" value="1"/>
</dbReference>
<dbReference type="InterPro" id="IPR014030">
    <property type="entry name" value="Ketoacyl_synth_N"/>
</dbReference>
<dbReference type="GO" id="GO:0006633">
    <property type="term" value="P:fatty acid biosynthetic process"/>
    <property type="evidence" value="ECO:0007669"/>
    <property type="project" value="TreeGrafter"/>
</dbReference>
<dbReference type="Pfam" id="PF00109">
    <property type="entry name" value="ketoacyl-synt"/>
    <property type="match status" value="1"/>
</dbReference>
<gene>
    <name evidence="4" type="ORF">GP486_001450</name>
</gene>
<protein>
    <submittedName>
        <fullName evidence="4">PKS/NRPS-like protein biosynthetic cluster</fullName>
    </submittedName>
</protein>
<evidence type="ECO:0000259" key="3">
    <source>
        <dbReference type="PROSITE" id="PS52004"/>
    </source>
</evidence>
<evidence type="ECO:0000256" key="1">
    <source>
        <dbReference type="ARBA" id="ARBA00022679"/>
    </source>
</evidence>
<dbReference type="Gene3D" id="3.40.47.10">
    <property type="match status" value="1"/>
</dbReference>
<dbReference type="PANTHER" id="PTHR43775">
    <property type="entry name" value="FATTY ACID SYNTHASE"/>
    <property type="match status" value="1"/>
</dbReference>
<organism evidence="4 5">
    <name type="scientific">Trichoglossum hirsutum</name>
    <dbReference type="NCBI Taxonomy" id="265104"/>
    <lineage>
        <taxon>Eukaryota</taxon>
        <taxon>Fungi</taxon>
        <taxon>Dikarya</taxon>
        <taxon>Ascomycota</taxon>
        <taxon>Pezizomycotina</taxon>
        <taxon>Geoglossomycetes</taxon>
        <taxon>Geoglossales</taxon>
        <taxon>Geoglossaceae</taxon>
        <taxon>Trichoglossum</taxon>
    </lineage>
</organism>
<keyword evidence="1" id="KW-0808">Transferase</keyword>
<dbReference type="SMART" id="SM00825">
    <property type="entry name" value="PKS_KS"/>
    <property type="match status" value="1"/>
</dbReference>
<reference evidence="4" key="1">
    <citation type="submission" date="2021-03" db="EMBL/GenBank/DDBJ databases">
        <title>Comparative genomics and phylogenomic investigation of the class Geoglossomycetes provide insights into ecological specialization and systematics.</title>
        <authorList>
            <person name="Melie T."/>
            <person name="Pirro S."/>
            <person name="Miller A.N."/>
            <person name="Quandt A."/>
        </authorList>
    </citation>
    <scope>NUCLEOTIDE SEQUENCE</scope>
    <source>
        <strain evidence="4">CAQ_001_2017</strain>
    </source>
</reference>
<keyword evidence="5" id="KW-1185">Reference proteome</keyword>
<dbReference type="GO" id="GO:0044550">
    <property type="term" value="P:secondary metabolite biosynthetic process"/>
    <property type="evidence" value="ECO:0007669"/>
    <property type="project" value="TreeGrafter"/>
</dbReference>
<accession>A0A9P8RT14</accession>
<dbReference type="InterPro" id="IPR020841">
    <property type="entry name" value="PKS_Beta-ketoAc_synthase_dom"/>
</dbReference>
<dbReference type="AlphaFoldDB" id="A0A9P8RT14"/>
<evidence type="ECO:0000256" key="2">
    <source>
        <dbReference type="ARBA" id="ARBA00023268"/>
    </source>
</evidence>
<keyword evidence="2" id="KW-0511">Multifunctional enzyme</keyword>
<evidence type="ECO:0000313" key="4">
    <source>
        <dbReference type="EMBL" id="KAH0565157.1"/>
    </source>
</evidence>
<dbReference type="PANTHER" id="PTHR43775:SF49">
    <property type="entry name" value="SYNTHASE, PUTATIVE (JCVI)-RELATED"/>
    <property type="match status" value="1"/>
</dbReference>
<dbReference type="PROSITE" id="PS52004">
    <property type="entry name" value="KS3_2"/>
    <property type="match status" value="1"/>
</dbReference>
<dbReference type="EMBL" id="JAGHQM010000130">
    <property type="protein sequence ID" value="KAH0565157.1"/>
    <property type="molecule type" value="Genomic_DNA"/>
</dbReference>
<dbReference type="InterPro" id="IPR016039">
    <property type="entry name" value="Thiolase-like"/>
</dbReference>
<feature type="domain" description="Ketosynthase family 3 (KS3)" evidence="3">
    <location>
        <begin position="11"/>
        <end position="187"/>
    </location>
</feature>
<sequence length="187" mass="21051">MADDRDCKLSPPPVAIVGMAMRLPAGVNNSGAFWDLLVSGRDGRCRVPGDRYNADAFLSAKPATGNAKSRAIGMQYGYFLQEDILQYLDASFFSMDKAEVEKLDPQQRLMLEVVWECLENAGQTGWRGKDTGFYVGVFGEDWLDLYAKDAQERGVHRITGPGDFALANRMSYEYDFKGPRYVNLRRR</sequence>